<dbReference type="Proteomes" id="UP000036908">
    <property type="component" value="Unassembled WGS sequence"/>
</dbReference>
<proteinExistence type="predicted"/>
<evidence type="ECO:0000256" key="2">
    <source>
        <dbReference type="SAM" id="Phobius"/>
    </source>
</evidence>
<evidence type="ECO:0000256" key="1">
    <source>
        <dbReference type="SAM" id="Coils"/>
    </source>
</evidence>
<dbReference type="InterPro" id="IPR050739">
    <property type="entry name" value="MFP"/>
</dbReference>
<gene>
    <name evidence="3" type="ORF">OB69_07415</name>
</gene>
<dbReference type="Gene3D" id="2.40.50.100">
    <property type="match status" value="1"/>
</dbReference>
<organism evidence="3 4">
    <name type="scientific">Roseivirga seohaensis subsp. aquiponti</name>
    <dbReference type="NCBI Taxonomy" id="1566026"/>
    <lineage>
        <taxon>Bacteria</taxon>
        <taxon>Pseudomonadati</taxon>
        <taxon>Bacteroidota</taxon>
        <taxon>Cytophagia</taxon>
        <taxon>Cytophagales</taxon>
        <taxon>Roseivirgaceae</taxon>
        <taxon>Roseivirga</taxon>
    </lineage>
</organism>
<dbReference type="InterPro" id="IPR011053">
    <property type="entry name" value="Single_hybrid_motif"/>
</dbReference>
<feature type="transmembrane region" description="Helical" evidence="2">
    <location>
        <begin position="32"/>
        <end position="52"/>
    </location>
</feature>
<evidence type="ECO:0000313" key="3">
    <source>
        <dbReference type="EMBL" id="KOF03146.1"/>
    </source>
</evidence>
<dbReference type="SUPFAM" id="SSF51230">
    <property type="entry name" value="Single hybrid motif"/>
    <property type="match status" value="1"/>
</dbReference>
<keyword evidence="1" id="KW-0175">Coiled coil</keyword>
<dbReference type="PRINTS" id="PR01490">
    <property type="entry name" value="RTXTOXIND"/>
</dbReference>
<dbReference type="PATRIC" id="fig|1566026.4.peg.3314"/>
<dbReference type="SUPFAM" id="SSF56954">
    <property type="entry name" value="Outer membrane efflux proteins (OEP)"/>
    <property type="match status" value="1"/>
</dbReference>
<keyword evidence="4" id="KW-1185">Reference proteome</keyword>
<accession>A0A0L8ALN1</accession>
<reference evidence="4" key="1">
    <citation type="submission" date="2014-11" db="EMBL/GenBank/DDBJ databases">
        <title>Genome sequencing of Roseivirga sp. D-25.</title>
        <authorList>
            <person name="Selvaratnam C."/>
            <person name="Thevarajoo S."/>
            <person name="Goh K.M."/>
            <person name="Eee R."/>
            <person name="Chan K.-G."/>
            <person name="Chong C.S."/>
        </authorList>
    </citation>
    <scope>NUCLEOTIDE SEQUENCE [LARGE SCALE GENOMIC DNA]</scope>
    <source>
        <strain evidence="4">D-25</strain>
    </source>
</reference>
<sequence length="451" mass="51191">MLNISPNKIEGKVETSKFRSFAMVKDYYAGKIFTRLIAIFFALFILALFLPWTQNIRSTGVVTTLQPDQRPQTVNSIISGRIEKWYVREGNYVNKGDTILYISEVKDDYFDPELLSRTQEQITSKSSSLDSYSGKINALDNQLEALLRTKELKLEQAKNYIRQIELKIQSDSIDFQASKTNNAIAENQLKRMEQLYESGLKSLTDLEKSRLKLQETQAKKISAENKLLSSRNELINAQVEVNSIETQYQDKIAKTESEKFTAMSNKFDTEATVSKMENQYKNYSVRMGMHYITAPQNGYITETIKSGIGETLKEGEQLLTIMPSDYDLAVSLYIKPMDLPLIREGQPIRFIFDGWPSIAFSGWPNLSYGTFGGNVVAIDNFTSANGQYRVLVAPDPSDEPWPEGLRVGSGANGMALLKDVPIWYELWRKLNGFPADYYVAENSTDKSSKKK</sequence>
<dbReference type="PANTHER" id="PTHR30386:SF18">
    <property type="entry name" value="INNER MEMBRANE PROTEIN YIAV-RELATED"/>
    <property type="match status" value="1"/>
</dbReference>
<feature type="coiled-coil region" evidence="1">
    <location>
        <begin position="129"/>
        <end position="233"/>
    </location>
</feature>
<evidence type="ECO:0000313" key="4">
    <source>
        <dbReference type="Proteomes" id="UP000036908"/>
    </source>
</evidence>
<keyword evidence="2" id="KW-0812">Transmembrane</keyword>
<name>A0A0L8ALN1_9BACT</name>
<dbReference type="RefSeq" id="WP_053223072.1">
    <property type="nucleotide sequence ID" value="NZ_JSVA01000008.1"/>
</dbReference>
<protein>
    <submittedName>
        <fullName evidence="3">Biotin attachment protein</fullName>
    </submittedName>
</protein>
<keyword evidence="2" id="KW-1133">Transmembrane helix</keyword>
<dbReference type="OrthoDB" id="9760528at2"/>
<dbReference type="AlphaFoldDB" id="A0A0L8ALN1"/>
<comment type="caution">
    <text evidence="3">The sequence shown here is derived from an EMBL/GenBank/DDBJ whole genome shotgun (WGS) entry which is preliminary data.</text>
</comment>
<dbReference type="PANTHER" id="PTHR30386">
    <property type="entry name" value="MEMBRANE FUSION SUBUNIT OF EMRAB-TOLC MULTIDRUG EFFLUX PUMP"/>
    <property type="match status" value="1"/>
</dbReference>
<keyword evidence="2" id="KW-0472">Membrane</keyword>
<dbReference type="EMBL" id="JSVA01000008">
    <property type="protein sequence ID" value="KOF03146.1"/>
    <property type="molecule type" value="Genomic_DNA"/>
</dbReference>